<comment type="caution">
    <text evidence="3">The sequence shown here is derived from an EMBL/GenBank/DDBJ whole genome shotgun (WGS) entry which is preliminary data.</text>
</comment>
<keyword evidence="1" id="KW-0732">Signal</keyword>
<dbReference type="SUPFAM" id="SSF55797">
    <property type="entry name" value="PR-1-like"/>
    <property type="match status" value="1"/>
</dbReference>
<keyword evidence="4" id="KW-1185">Reference proteome</keyword>
<dbReference type="EMBL" id="JAHQIW010003299">
    <property type="protein sequence ID" value="KAJ1358138.1"/>
    <property type="molecule type" value="Genomic_DNA"/>
</dbReference>
<accession>A0AAD5QMY9</accession>
<sequence>MYTLVALIVFVQTFQASSKLYGYKDVEIPECDNYTIMNHNLRRDITYWHNSIRSSLQMPWRENDRDRLPNSSHMNLLNYDCELEKTAYNIAQSCPDNSNPSFDYTGSNNYTGELLYEGYYASFVLRAYWSWYSTWEANKNGTPLEDLKPTNENAPMIPFLQTMVGNMTKLGCAFNLNCMNSTNSSFVSFVCQYGEPHVKLGIPIYTNGTPCSECVGSCVRRHGLMQQHNLLICRNNKAFDQTTFILQHS</sequence>
<gene>
    <name evidence="3" type="ORF">KIN20_016457</name>
</gene>
<dbReference type="CDD" id="cd05380">
    <property type="entry name" value="CAP_euk"/>
    <property type="match status" value="1"/>
</dbReference>
<evidence type="ECO:0000313" key="4">
    <source>
        <dbReference type="Proteomes" id="UP001196413"/>
    </source>
</evidence>
<evidence type="ECO:0000256" key="1">
    <source>
        <dbReference type="SAM" id="SignalP"/>
    </source>
</evidence>
<reference evidence="3" key="1">
    <citation type="submission" date="2021-06" db="EMBL/GenBank/DDBJ databases">
        <title>Parelaphostrongylus tenuis whole genome reference sequence.</title>
        <authorList>
            <person name="Garwood T.J."/>
            <person name="Larsen P.A."/>
            <person name="Fountain-Jones N.M."/>
            <person name="Garbe J.R."/>
            <person name="Macchietto M.G."/>
            <person name="Kania S.A."/>
            <person name="Gerhold R.W."/>
            <person name="Richards J.E."/>
            <person name="Wolf T.M."/>
        </authorList>
    </citation>
    <scope>NUCLEOTIDE SEQUENCE</scope>
    <source>
        <strain evidence="3">MNPRO001-30</strain>
        <tissue evidence="3">Meninges</tissue>
    </source>
</reference>
<organism evidence="3 4">
    <name type="scientific">Parelaphostrongylus tenuis</name>
    <name type="common">Meningeal worm</name>
    <dbReference type="NCBI Taxonomy" id="148309"/>
    <lineage>
        <taxon>Eukaryota</taxon>
        <taxon>Metazoa</taxon>
        <taxon>Ecdysozoa</taxon>
        <taxon>Nematoda</taxon>
        <taxon>Chromadorea</taxon>
        <taxon>Rhabditida</taxon>
        <taxon>Rhabditina</taxon>
        <taxon>Rhabditomorpha</taxon>
        <taxon>Strongyloidea</taxon>
        <taxon>Metastrongylidae</taxon>
        <taxon>Parelaphostrongylus</taxon>
    </lineage>
</organism>
<dbReference type="InterPro" id="IPR014044">
    <property type="entry name" value="CAP_dom"/>
</dbReference>
<name>A0AAD5QMY9_PARTN</name>
<dbReference type="InterPro" id="IPR035940">
    <property type="entry name" value="CAP_sf"/>
</dbReference>
<proteinExistence type="predicted"/>
<dbReference type="SMART" id="SM00198">
    <property type="entry name" value="SCP"/>
    <property type="match status" value="1"/>
</dbReference>
<dbReference type="Proteomes" id="UP001196413">
    <property type="component" value="Unassembled WGS sequence"/>
</dbReference>
<dbReference type="AlphaFoldDB" id="A0AAD5QMY9"/>
<evidence type="ECO:0000259" key="2">
    <source>
        <dbReference type="SMART" id="SM00198"/>
    </source>
</evidence>
<protein>
    <recommendedName>
        <fullName evidence="2">SCP domain-containing protein</fullName>
    </recommendedName>
</protein>
<feature type="chain" id="PRO_5042068697" description="SCP domain-containing protein" evidence="1">
    <location>
        <begin position="17"/>
        <end position="249"/>
    </location>
</feature>
<feature type="domain" description="SCP" evidence="2">
    <location>
        <begin position="40"/>
        <end position="201"/>
    </location>
</feature>
<evidence type="ECO:0000313" key="3">
    <source>
        <dbReference type="EMBL" id="KAJ1358138.1"/>
    </source>
</evidence>
<feature type="signal peptide" evidence="1">
    <location>
        <begin position="1"/>
        <end position="16"/>
    </location>
</feature>
<dbReference type="Gene3D" id="3.40.33.10">
    <property type="entry name" value="CAP"/>
    <property type="match status" value="1"/>
</dbReference>
<dbReference type="Pfam" id="PF00188">
    <property type="entry name" value="CAP"/>
    <property type="match status" value="1"/>
</dbReference>